<dbReference type="EMBL" id="CP121261">
    <property type="protein sequence ID" value="WFP05947.1"/>
    <property type="molecule type" value="Genomic_DNA"/>
</dbReference>
<dbReference type="RefSeq" id="WP_268080940.1">
    <property type="nucleotide sequence ID" value="NZ_CP106885.1"/>
</dbReference>
<evidence type="ECO:0000313" key="1">
    <source>
        <dbReference type="EMBL" id="WFP05947.1"/>
    </source>
</evidence>
<reference evidence="1 2" key="1">
    <citation type="submission" date="2023-03" db="EMBL/GenBank/DDBJ databases">
        <title>Achromobacter spanius LIG8.</title>
        <authorList>
            <person name="Shrestha S."/>
        </authorList>
    </citation>
    <scope>NUCLEOTIDE SEQUENCE [LARGE SCALE GENOMIC DNA]</scope>
    <source>
        <strain evidence="1 2">LIG8</strain>
    </source>
</reference>
<dbReference type="Proteomes" id="UP001214170">
    <property type="component" value="Chromosome"/>
</dbReference>
<gene>
    <name evidence="1" type="ORF">P8T11_16585</name>
</gene>
<sequence length="45" mass="4885">MDISVQRNGTLMDSSAMLRHGGKARQASTPTRLGNRQLVPYAIGK</sequence>
<keyword evidence="2" id="KW-1185">Reference proteome</keyword>
<accession>A0ABY8GMP9</accession>
<proteinExistence type="predicted"/>
<organism evidence="1 2">
    <name type="scientific">Achromobacter spanius</name>
    <dbReference type="NCBI Taxonomy" id="217203"/>
    <lineage>
        <taxon>Bacteria</taxon>
        <taxon>Pseudomonadati</taxon>
        <taxon>Pseudomonadota</taxon>
        <taxon>Betaproteobacteria</taxon>
        <taxon>Burkholderiales</taxon>
        <taxon>Alcaligenaceae</taxon>
        <taxon>Achromobacter</taxon>
    </lineage>
</organism>
<evidence type="ECO:0000313" key="2">
    <source>
        <dbReference type="Proteomes" id="UP001214170"/>
    </source>
</evidence>
<name>A0ABY8GMP9_9BURK</name>
<protein>
    <submittedName>
        <fullName evidence="1">Uncharacterized protein</fullName>
    </submittedName>
</protein>